<dbReference type="SUPFAM" id="SSF52172">
    <property type="entry name" value="CheY-like"/>
    <property type="match status" value="1"/>
</dbReference>
<evidence type="ECO:0000313" key="11">
    <source>
        <dbReference type="EMBL" id="RED76913.1"/>
    </source>
</evidence>
<keyword evidence="3 8" id="KW-0597">Phosphoprotein</keyword>
<dbReference type="Pfam" id="PF00072">
    <property type="entry name" value="Response_reg"/>
    <property type="match status" value="1"/>
</dbReference>
<name>A0A3D9JS33_9BACL</name>
<dbReference type="EMBL" id="QRDZ01000010">
    <property type="protein sequence ID" value="RED76913.1"/>
    <property type="molecule type" value="Genomic_DNA"/>
</dbReference>
<protein>
    <submittedName>
        <fullName evidence="11">Two-component system response regulator YesN</fullName>
    </submittedName>
</protein>
<dbReference type="InterPro" id="IPR009057">
    <property type="entry name" value="Homeodomain-like_sf"/>
</dbReference>
<dbReference type="SMART" id="SM00448">
    <property type="entry name" value="REC"/>
    <property type="match status" value="1"/>
</dbReference>
<dbReference type="InterPro" id="IPR051552">
    <property type="entry name" value="HptR"/>
</dbReference>
<comment type="subcellular location">
    <subcellularLocation>
        <location evidence="1">Cytoplasm</location>
    </subcellularLocation>
</comment>
<keyword evidence="5" id="KW-0805">Transcription regulation</keyword>
<evidence type="ECO:0000256" key="2">
    <source>
        <dbReference type="ARBA" id="ARBA00022490"/>
    </source>
</evidence>
<organism evidence="11 12">
    <name type="scientific">Cohnella phaseoli</name>
    <dbReference type="NCBI Taxonomy" id="456490"/>
    <lineage>
        <taxon>Bacteria</taxon>
        <taxon>Bacillati</taxon>
        <taxon>Bacillota</taxon>
        <taxon>Bacilli</taxon>
        <taxon>Bacillales</taxon>
        <taxon>Paenibacillaceae</taxon>
        <taxon>Cohnella</taxon>
    </lineage>
</organism>
<evidence type="ECO:0000256" key="1">
    <source>
        <dbReference type="ARBA" id="ARBA00004496"/>
    </source>
</evidence>
<feature type="domain" description="Response regulatory" evidence="10">
    <location>
        <begin position="3"/>
        <end position="120"/>
    </location>
</feature>
<evidence type="ECO:0000313" key="12">
    <source>
        <dbReference type="Proteomes" id="UP000256977"/>
    </source>
</evidence>
<evidence type="ECO:0000259" key="10">
    <source>
        <dbReference type="PROSITE" id="PS50110"/>
    </source>
</evidence>
<dbReference type="OrthoDB" id="2640518at2"/>
<dbReference type="Proteomes" id="UP000256977">
    <property type="component" value="Unassembled WGS sequence"/>
</dbReference>
<evidence type="ECO:0000256" key="3">
    <source>
        <dbReference type="ARBA" id="ARBA00022553"/>
    </source>
</evidence>
<dbReference type="SUPFAM" id="SSF46689">
    <property type="entry name" value="Homeodomain-like"/>
    <property type="match status" value="1"/>
</dbReference>
<feature type="domain" description="HTH araC/xylS-type" evidence="9">
    <location>
        <begin position="444"/>
        <end position="542"/>
    </location>
</feature>
<dbReference type="PROSITE" id="PS01124">
    <property type="entry name" value="HTH_ARAC_FAMILY_2"/>
    <property type="match status" value="1"/>
</dbReference>
<reference evidence="11 12" key="1">
    <citation type="submission" date="2018-07" db="EMBL/GenBank/DDBJ databases">
        <title>Genomic Encyclopedia of Type Strains, Phase III (KMG-III): the genomes of soil and plant-associated and newly described type strains.</title>
        <authorList>
            <person name="Whitman W."/>
        </authorList>
    </citation>
    <scope>NUCLEOTIDE SEQUENCE [LARGE SCALE GENOMIC DNA]</scope>
    <source>
        <strain evidence="11 12">CECT 7287</strain>
    </source>
</reference>
<dbReference type="InterPro" id="IPR001789">
    <property type="entry name" value="Sig_transdc_resp-reg_receiver"/>
</dbReference>
<dbReference type="GO" id="GO:0043565">
    <property type="term" value="F:sequence-specific DNA binding"/>
    <property type="evidence" value="ECO:0007669"/>
    <property type="project" value="InterPro"/>
</dbReference>
<dbReference type="SMART" id="SM00342">
    <property type="entry name" value="HTH_ARAC"/>
    <property type="match status" value="1"/>
</dbReference>
<proteinExistence type="predicted"/>
<dbReference type="AlphaFoldDB" id="A0A3D9JS33"/>
<gene>
    <name evidence="11" type="ORF">DFP98_110134</name>
</gene>
<dbReference type="PANTHER" id="PTHR42713">
    <property type="entry name" value="HISTIDINE KINASE-RELATED"/>
    <property type="match status" value="1"/>
</dbReference>
<dbReference type="Gene3D" id="1.10.10.60">
    <property type="entry name" value="Homeodomain-like"/>
    <property type="match status" value="2"/>
</dbReference>
<evidence type="ECO:0000256" key="8">
    <source>
        <dbReference type="PROSITE-ProRule" id="PRU00169"/>
    </source>
</evidence>
<evidence type="ECO:0000256" key="7">
    <source>
        <dbReference type="ARBA" id="ARBA00023163"/>
    </source>
</evidence>
<sequence>MHTILVVDDEAIVCQGIREFLEKSDLPIEQVLTASNGYEALDYLRMENVDLVLTDIQMDGMNGITLMESILSENPDVPVVVISAHDEFDYAQKCIRLGARDYLIKPVLLSQLIEVVNKELTRRSEKYKLRAEDSLKLKFSMTGVSSLRTYFLNEMISGSLAHADDYRFICEQIDVTLSGPYYSVFVTELQWERAGIEGEAIMLLRDRNLLKYAAVNIIEETLTNWDAISFYSYGNKVVTILQLEWDDYEINKADNISKLNMVGKTIVQNIGQYLNMEAIVGISPIQMGLQALPDSYRKASEATKWHGLYETRSIFFAEDYQSKEASVQVNWQRKTDELLEEIKTGRKLEDIRQVVDGFISQISPVFDQEDTTAGIPLSIAYRAYAVMLEMKETVGERYKALDPIHYFKFPLQTIGMRQRLASFLLECAELIHSSMIDHDRAIVQQTIAYIRAEFRNQELKIQDIADHVYLSPNYLSFLFKRIANETVWEYVTRLRMEEAKHLLLNTSKKRYEIADEVGYESPEHFSRVFKRYYGESPNAVRG</sequence>
<feature type="modified residue" description="4-aspartylphosphate" evidence="8">
    <location>
        <position position="55"/>
    </location>
</feature>
<dbReference type="PANTHER" id="PTHR42713:SF3">
    <property type="entry name" value="TRANSCRIPTIONAL REGULATORY PROTEIN HPTR"/>
    <property type="match status" value="1"/>
</dbReference>
<dbReference type="Pfam" id="PF12833">
    <property type="entry name" value="HTH_18"/>
    <property type="match status" value="1"/>
</dbReference>
<dbReference type="RefSeq" id="WP_116061380.1">
    <property type="nucleotide sequence ID" value="NZ_QRDZ01000010.1"/>
</dbReference>
<evidence type="ECO:0000256" key="4">
    <source>
        <dbReference type="ARBA" id="ARBA00023012"/>
    </source>
</evidence>
<evidence type="ECO:0000256" key="6">
    <source>
        <dbReference type="ARBA" id="ARBA00023125"/>
    </source>
</evidence>
<evidence type="ECO:0000256" key="5">
    <source>
        <dbReference type="ARBA" id="ARBA00023015"/>
    </source>
</evidence>
<evidence type="ECO:0000259" key="9">
    <source>
        <dbReference type="PROSITE" id="PS01124"/>
    </source>
</evidence>
<keyword evidence="2" id="KW-0963">Cytoplasm</keyword>
<accession>A0A3D9JS33</accession>
<keyword evidence="4" id="KW-0902">Two-component regulatory system</keyword>
<dbReference type="GO" id="GO:0005737">
    <property type="term" value="C:cytoplasm"/>
    <property type="evidence" value="ECO:0007669"/>
    <property type="project" value="UniProtKB-SubCell"/>
</dbReference>
<dbReference type="InterPro" id="IPR020449">
    <property type="entry name" value="Tscrpt_reg_AraC-type_HTH"/>
</dbReference>
<keyword evidence="12" id="KW-1185">Reference proteome</keyword>
<dbReference type="GO" id="GO:0003700">
    <property type="term" value="F:DNA-binding transcription factor activity"/>
    <property type="evidence" value="ECO:0007669"/>
    <property type="project" value="InterPro"/>
</dbReference>
<keyword evidence="7" id="KW-0804">Transcription</keyword>
<dbReference type="Gene3D" id="3.40.50.2300">
    <property type="match status" value="1"/>
</dbReference>
<keyword evidence="6" id="KW-0238">DNA-binding</keyword>
<dbReference type="InterPro" id="IPR018060">
    <property type="entry name" value="HTH_AraC"/>
</dbReference>
<dbReference type="CDD" id="cd17536">
    <property type="entry name" value="REC_YesN-like"/>
    <property type="match status" value="1"/>
</dbReference>
<comment type="caution">
    <text evidence="11">The sequence shown here is derived from an EMBL/GenBank/DDBJ whole genome shotgun (WGS) entry which is preliminary data.</text>
</comment>
<dbReference type="InterPro" id="IPR011006">
    <property type="entry name" value="CheY-like_superfamily"/>
</dbReference>
<dbReference type="PRINTS" id="PR00032">
    <property type="entry name" value="HTHARAC"/>
</dbReference>
<dbReference type="GO" id="GO:0000160">
    <property type="term" value="P:phosphorelay signal transduction system"/>
    <property type="evidence" value="ECO:0007669"/>
    <property type="project" value="UniProtKB-KW"/>
</dbReference>
<dbReference type="PROSITE" id="PS50110">
    <property type="entry name" value="RESPONSE_REGULATORY"/>
    <property type="match status" value="1"/>
</dbReference>